<dbReference type="Proteomes" id="UP000292082">
    <property type="component" value="Unassembled WGS sequence"/>
</dbReference>
<evidence type="ECO:0000313" key="2">
    <source>
        <dbReference type="Proteomes" id="UP000292082"/>
    </source>
</evidence>
<accession>A0A4Q9PQN9</accession>
<gene>
    <name evidence="1" type="ORF">BD310DRAFT_599787</name>
</gene>
<protein>
    <submittedName>
        <fullName evidence="1">Uncharacterized protein</fullName>
    </submittedName>
</protein>
<reference evidence="1 2" key="1">
    <citation type="submission" date="2019-01" db="EMBL/GenBank/DDBJ databases">
        <title>Draft genome sequences of three monokaryotic isolates of the white-rot basidiomycete fungus Dichomitus squalens.</title>
        <authorList>
            <consortium name="DOE Joint Genome Institute"/>
            <person name="Lopez S.C."/>
            <person name="Andreopoulos B."/>
            <person name="Pangilinan J."/>
            <person name="Lipzen A."/>
            <person name="Riley R."/>
            <person name="Ahrendt S."/>
            <person name="Ng V."/>
            <person name="Barry K."/>
            <person name="Daum C."/>
            <person name="Grigoriev I.V."/>
            <person name="Hilden K.S."/>
            <person name="Makela M.R."/>
            <person name="de Vries R.P."/>
        </authorList>
    </citation>
    <scope>NUCLEOTIDE SEQUENCE [LARGE SCALE GENOMIC DNA]</scope>
    <source>
        <strain evidence="1 2">CBS 464.89</strain>
    </source>
</reference>
<dbReference type="AlphaFoldDB" id="A0A4Q9PQN9"/>
<proteinExistence type="predicted"/>
<dbReference type="EMBL" id="ML145147">
    <property type="protein sequence ID" value="TBU56680.1"/>
    <property type="molecule type" value="Genomic_DNA"/>
</dbReference>
<keyword evidence="2" id="KW-1185">Reference proteome</keyword>
<evidence type="ECO:0000313" key="1">
    <source>
        <dbReference type="EMBL" id="TBU56680.1"/>
    </source>
</evidence>
<organism evidence="1 2">
    <name type="scientific">Dichomitus squalens</name>
    <dbReference type="NCBI Taxonomy" id="114155"/>
    <lineage>
        <taxon>Eukaryota</taxon>
        <taxon>Fungi</taxon>
        <taxon>Dikarya</taxon>
        <taxon>Basidiomycota</taxon>
        <taxon>Agaricomycotina</taxon>
        <taxon>Agaricomycetes</taxon>
        <taxon>Polyporales</taxon>
        <taxon>Polyporaceae</taxon>
        <taxon>Dichomitus</taxon>
    </lineage>
</organism>
<sequence>MDRRIIELVARRTICLGTVSAVDQRPGIITTLHSSLTSAFSKYSHRLCASRPSELKQLLSRLTLGKCTELTYNVPLHRHSSSKHLGGLIVLDV</sequence>
<name>A0A4Q9PQN9_9APHY</name>